<reference evidence="2 3" key="1">
    <citation type="submission" date="2019-07" db="EMBL/GenBank/DDBJ databases">
        <title>Rhodococcus cavernicolus sp. nov., isolated from a cave.</title>
        <authorList>
            <person name="Lee S.D."/>
        </authorList>
    </citation>
    <scope>NUCLEOTIDE SEQUENCE [LARGE SCALE GENOMIC DNA]</scope>
    <source>
        <strain evidence="2 3">C1-24</strain>
    </source>
</reference>
<comment type="caution">
    <text evidence="2">The sequence shown here is derived from an EMBL/GenBank/DDBJ whole genome shotgun (WGS) entry which is preliminary data.</text>
</comment>
<dbReference type="OrthoDB" id="4464283at2"/>
<feature type="transmembrane region" description="Helical" evidence="1">
    <location>
        <begin position="89"/>
        <end position="106"/>
    </location>
</feature>
<dbReference type="EMBL" id="VLNY01000006">
    <property type="protein sequence ID" value="KAA0022358.1"/>
    <property type="molecule type" value="Genomic_DNA"/>
</dbReference>
<organism evidence="2 3">
    <name type="scientific">Antrihabitans cavernicola</name>
    <dbReference type="NCBI Taxonomy" id="2495913"/>
    <lineage>
        <taxon>Bacteria</taxon>
        <taxon>Bacillati</taxon>
        <taxon>Actinomycetota</taxon>
        <taxon>Actinomycetes</taxon>
        <taxon>Mycobacteriales</taxon>
        <taxon>Nocardiaceae</taxon>
        <taxon>Antrihabitans</taxon>
    </lineage>
</organism>
<evidence type="ECO:0000313" key="2">
    <source>
        <dbReference type="EMBL" id="KAA0022358.1"/>
    </source>
</evidence>
<name>A0A5A7S870_9NOCA</name>
<evidence type="ECO:0000313" key="3">
    <source>
        <dbReference type="Proteomes" id="UP000322244"/>
    </source>
</evidence>
<dbReference type="Proteomes" id="UP000322244">
    <property type="component" value="Unassembled WGS sequence"/>
</dbReference>
<sequence>MLTRPKTVSVAYWLWLAASVILVLFGLLALTSSGDAIRQQLVDNGVKPDNTDSFLVLLRGVGVGSLIVGIVTGLLSGPVRSGDPRFRRALVTLSGVFALLQIAAVLLGLSPAFLLIVPLLLVSAGILVFRQSSALWFEKPGFEKPGFEKPGFDNRGSAADD</sequence>
<keyword evidence="1" id="KW-0472">Membrane</keyword>
<dbReference type="RefSeq" id="WP_149431118.1">
    <property type="nucleotide sequence ID" value="NZ_VLNY01000006.1"/>
</dbReference>
<evidence type="ECO:0000256" key="1">
    <source>
        <dbReference type="SAM" id="Phobius"/>
    </source>
</evidence>
<proteinExistence type="predicted"/>
<dbReference type="AlphaFoldDB" id="A0A5A7S870"/>
<feature type="transmembrane region" description="Helical" evidence="1">
    <location>
        <begin position="54"/>
        <end position="77"/>
    </location>
</feature>
<feature type="transmembrane region" description="Helical" evidence="1">
    <location>
        <begin position="112"/>
        <end position="129"/>
    </location>
</feature>
<keyword evidence="1" id="KW-1133">Transmembrane helix</keyword>
<keyword evidence="1" id="KW-0812">Transmembrane</keyword>
<keyword evidence="3" id="KW-1185">Reference proteome</keyword>
<gene>
    <name evidence="2" type="ORF">FOY51_15440</name>
</gene>
<feature type="transmembrane region" description="Helical" evidence="1">
    <location>
        <begin position="12"/>
        <end position="34"/>
    </location>
</feature>
<protein>
    <submittedName>
        <fullName evidence="2">Uncharacterized protein</fullName>
    </submittedName>
</protein>
<accession>A0A5A7S870</accession>